<dbReference type="Proteomes" id="UP000066284">
    <property type="component" value="Chromosome 1"/>
</dbReference>
<dbReference type="Pfam" id="PF01152">
    <property type="entry name" value="Bac_globin"/>
    <property type="match status" value="1"/>
</dbReference>
<dbReference type="PIRSF" id="PIRSF002030">
    <property type="entry name" value="Globin_Protozoa/Cyanobacteria"/>
    <property type="match status" value="1"/>
</dbReference>
<accession>A0A0S4KUQ2</accession>
<name>A0A0S4KUQ2_9BACT</name>
<evidence type="ECO:0000256" key="2">
    <source>
        <dbReference type="ARBA" id="ARBA00022448"/>
    </source>
</evidence>
<dbReference type="GO" id="GO:0005344">
    <property type="term" value="F:oxygen carrier activity"/>
    <property type="evidence" value="ECO:0007669"/>
    <property type="project" value="UniProtKB-UniRule"/>
</dbReference>
<gene>
    <name evidence="10" type="ORF">NITINOP_3147</name>
</gene>
<dbReference type="InterPro" id="IPR016339">
    <property type="entry name" value="Hemoglobin_trunc_I"/>
</dbReference>
<feature type="signal peptide" evidence="9">
    <location>
        <begin position="1"/>
        <end position="27"/>
    </location>
</feature>
<dbReference type="InterPro" id="IPR001486">
    <property type="entry name" value="Hemoglobin_trunc"/>
</dbReference>
<keyword evidence="4 6" id="KW-0479">Metal-binding</keyword>
<evidence type="ECO:0000256" key="3">
    <source>
        <dbReference type="ARBA" id="ARBA00022617"/>
    </source>
</evidence>
<keyword evidence="11" id="KW-1185">Reference proteome</keyword>
<dbReference type="AlphaFoldDB" id="A0A0S4KUQ2"/>
<dbReference type="Gene3D" id="1.10.490.10">
    <property type="entry name" value="Globins"/>
    <property type="match status" value="1"/>
</dbReference>
<feature type="binding site" description="proximal binding residue" evidence="7">
    <location>
        <position position="98"/>
    </location>
    <ligand>
        <name>heme</name>
        <dbReference type="ChEBI" id="CHEBI:30413"/>
    </ligand>
    <ligandPart>
        <name>Fe</name>
        <dbReference type="ChEBI" id="CHEBI:18248"/>
    </ligandPart>
</feature>
<evidence type="ECO:0000256" key="1">
    <source>
        <dbReference type="ARBA" id="ARBA00009660"/>
    </source>
</evidence>
<comment type="similarity">
    <text evidence="1 6">Belongs to the truncated hemoglobin family. Group I subfamily.</text>
</comment>
<protein>
    <recommendedName>
        <fullName evidence="6">Group 1 truncated hemoglobin</fullName>
    </recommendedName>
</protein>
<keyword evidence="6" id="KW-0561">Oxygen transport</keyword>
<dbReference type="CDD" id="cd00454">
    <property type="entry name" value="TrHb1_N"/>
    <property type="match status" value="1"/>
</dbReference>
<evidence type="ECO:0000256" key="9">
    <source>
        <dbReference type="SAM" id="SignalP"/>
    </source>
</evidence>
<reference evidence="11" key="1">
    <citation type="submission" date="2015-09" db="EMBL/GenBank/DDBJ databases">
        <authorList>
            <person name="Daims H."/>
        </authorList>
    </citation>
    <scope>NUCLEOTIDE SEQUENCE [LARGE SCALE GENOMIC DNA]</scope>
</reference>
<dbReference type="GO" id="GO:0020037">
    <property type="term" value="F:heme binding"/>
    <property type="evidence" value="ECO:0007669"/>
    <property type="project" value="InterPro"/>
</dbReference>
<feature type="binding site" description="distal binding residue" evidence="8">
    <location>
        <position position="98"/>
    </location>
    <ligand>
        <name>heme</name>
        <dbReference type="ChEBI" id="CHEBI:30413"/>
    </ligand>
    <ligandPart>
        <name>Fe</name>
        <dbReference type="ChEBI" id="CHEBI:18248"/>
    </ligandPart>
</feature>
<evidence type="ECO:0000256" key="6">
    <source>
        <dbReference type="PIRNR" id="PIRNR002030"/>
    </source>
</evidence>
<dbReference type="InterPro" id="IPR009050">
    <property type="entry name" value="Globin-like_sf"/>
</dbReference>
<evidence type="ECO:0000313" key="11">
    <source>
        <dbReference type="Proteomes" id="UP000066284"/>
    </source>
</evidence>
<evidence type="ECO:0000256" key="7">
    <source>
        <dbReference type="PIRSR" id="PIRSR002030-1"/>
    </source>
</evidence>
<keyword evidence="3 6" id="KW-0349">Heme</keyword>
<keyword evidence="9" id="KW-0732">Signal</keyword>
<evidence type="ECO:0000256" key="4">
    <source>
        <dbReference type="ARBA" id="ARBA00022723"/>
    </source>
</evidence>
<keyword evidence="5 6" id="KW-0408">Iron</keyword>
<evidence type="ECO:0000256" key="5">
    <source>
        <dbReference type="ARBA" id="ARBA00023004"/>
    </source>
</evidence>
<dbReference type="GO" id="GO:0046872">
    <property type="term" value="F:metal ion binding"/>
    <property type="evidence" value="ECO:0007669"/>
    <property type="project" value="UniProtKB-UniRule"/>
</dbReference>
<sequence length="147" mass="15740">MKWSKKIVCATVAAASFWAFSGAASYAAEQSLYERLGGVGAIQAVVTKFINNVGGDARINGYFKNADLKQLNKHLVNQVCQATGGPCTYEGRDMKTTHKGMKITTAAFNALVEDLVAALDTFNVPEKEKGELLAILGPMKADIVEVP</sequence>
<dbReference type="KEGG" id="nio:NITINOP_3147"/>
<feature type="binding site" description="distal binding residue" evidence="8">
    <location>
        <position position="74"/>
    </location>
    <ligand>
        <name>heme</name>
        <dbReference type="ChEBI" id="CHEBI:30413"/>
    </ligand>
    <ligandPart>
        <name>Fe</name>
        <dbReference type="ChEBI" id="CHEBI:18248"/>
    </ligandPart>
</feature>
<evidence type="ECO:0000256" key="8">
    <source>
        <dbReference type="PIRSR" id="PIRSR601486-1"/>
    </source>
</evidence>
<keyword evidence="2 6" id="KW-0813">Transport</keyword>
<organism evidence="10 11">
    <name type="scientific">Candidatus Nitrospira inopinata</name>
    <dbReference type="NCBI Taxonomy" id="1715989"/>
    <lineage>
        <taxon>Bacteria</taxon>
        <taxon>Pseudomonadati</taxon>
        <taxon>Nitrospirota</taxon>
        <taxon>Nitrospiria</taxon>
        <taxon>Nitrospirales</taxon>
        <taxon>Nitrospiraceae</taxon>
        <taxon>Nitrospira</taxon>
    </lineage>
</organism>
<dbReference type="GO" id="GO:0019825">
    <property type="term" value="F:oxygen binding"/>
    <property type="evidence" value="ECO:0007669"/>
    <property type="project" value="InterPro"/>
</dbReference>
<dbReference type="OrthoDB" id="9795814at2"/>
<feature type="chain" id="PRO_5006623549" description="Group 1 truncated hemoglobin" evidence="9">
    <location>
        <begin position="28"/>
        <end position="147"/>
    </location>
</feature>
<dbReference type="InterPro" id="IPR012292">
    <property type="entry name" value="Globin/Proto"/>
</dbReference>
<dbReference type="EMBL" id="LN885086">
    <property type="protein sequence ID" value="CUQ68119.1"/>
    <property type="molecule type" value="Genomic_DNA"/>
</dbReference>
<proteinExistence type="inferred from homology"/>
<evidence type="ECO:0000313" key="10">
    <source>
        <dbReference type="EMBL" id="CUQ68119.1"/>
    </source>
</evidence>
<comment type="cofactor">
    <cofactor evidence="7">
        <name>heme</name>
        <dbReference type="ChEBI" id="CHEBI:30413"/>
    </cofactor>
    <text evidence="7">Binds 1 heme group per subunit.</text>
</comment>
<dbReference type="SUPFAM" id="SSF46458">
    <property type="entry name" value="Globin-like"/>
    <property type="match status" value="1"/>
</dbReference>
<dbReference type="STRING" id="1715989.NITINOP_3147"/>
<dbReference type="RefSeq" id="WP_062487190.1">
    <property type="nucleotide sequence ID" value="NZ_LN885086.1"/>
</dbReference>